<dbReference type="AntiFam" id="ANF00270">
    <property type="entry name" value="Translation of CRISPR region"/>
</dbReference>
<proteinExistence type="predicted"/>
<dbReference type="EMBL" id="ALAB01000027">
    <property type="protein sequence ID" value="EJI84870.1"/>
    <property type="molecule type" value="Genomic_DNA"/>
</dbReference>
<dbReference type="AlphaFoldDB" id="J1YAQ1"/>
<reference evidence="1 2" key="1">
    <citation type="journal article" date="2012" name="J. Bacteriol.">
        <title>Genome Sequence of Pectin-Degrading Alishewanella aestuarii Strain B11T, Isolated from Tidal Flat Sediment.</title>
        <authorList>
            <person name="Jung J."/>
            <person name="Choi S."/>
            <person name="Chun J."/>
            <person name="Park W."/>
        </authorList>
    </citation>
    <scope>NUCLEOTIDE SEQUENCE [LARGE SCALE GENOMIC DNA]</scope>
    <source>
        <strain evidence="1 2">B11</strain>
    </source>
</reference>
<protein>
    <submittedName>
        <fullName evidence="1">Uncharacterized protein</fullName>
    </submittedName>
</protein>
<evidence type="ECO:0000313" key="1">
    <source>
        <dbReference type="EMBL" id="EJI84870.1"/>
    </source>
</evidence>
<dbReference type="Proteomes" id="UP000012043">
    <property type="component" value="Unassembled WGS sequence"/>
</dbReference>
<accession>J1YAQ1</accession>
<dbReference type="PATRIC" id="fig|1197174.4.peg.1929"/>
<organism evidence="1 2">
    <name type="scientific">Alishewanella aestuarii B11</name>
    <dbReference type="NCBI Taxonomy" id="1197174"/>
    <lineage>
        <taxon>Bacteria</taxon>
        <taxon>Pseudomonadati</taxon>
        <taxon>Pseudomonadota</taxon>
        <taxon>Gammaproteobacteria</taxon>
        <taxon>Alteromonadales</taxon>
        <taxon>Alteromonadaceae</taxon>
        <taxon>Alishewanella</taxon>
    </lineage>
</organism>
<comment type="caution">
    <text evidence="1">The sequence shown here is derived from an EMBL/GenBank/DDBJ whole genome shotgun (WGS) entry which is preliminary data.</text>
</comment>
<evidence type="ECO:0000313" key="2">
    <source>
        <dbReference type="Proteomes" id="UP000012043"/>
    </source>
</evidence>
<name>J1YAQ1_9ALTE</name>
<sequence>MTQVFLSCLFGSEAYNKYREILRGFLSCLFGSEEESEPSYVTVAFLSCLFGSEVVIHRAT</sequence>
<keyword evidence="2" id="KW-1185">Reference proteome</keyword>
<gene>
    <name evidence="1" type="ORF">AEST_19720</name>
</gene>